<dbReference type="AlphaFoldDB" id="A0A5C6PPU7"/>
<comment type="caution">
    <text evidence="2">The sequence shown here is derived from an EMBL/GenBank/DDBJ whole genome shotgun (WGS) entry which is preliminary data.</text>
</comment>
<evidence type="ECO:0000256" key="1">
    <source>
        <dbReference type="SAM" id="MobiDB-lite"/>
    </source>
</evidence>
<name>A0A5C6PPU7_9TELE</name>
<organism evidence="2 3">
    <name type="scientific">Takifugu flavidus</name>
    <name type="common">sansaifugu</name>
    <dbReference type="NCBI Taxonomy" id="433684"/>
    <lineage>
        <taxon>Eukaryota</taxon>
        <taxon>Metazoa</taxon>
        <taxon>Chordata</taxon>
        <taxon>Craniata</taxon>
        <taxon>Vertebrata</taxon>
        <taxon>Euteleostomi</taxon>
        <taxon>Actinopterygii</taxon>
        <taxon>Neopterygii</taxon>
        <taxon>Teleostei</taxon>
        <taxon>Neoteleostei</taxon>
        <taxon>Acanthomorphata</taxon>
        <taxon>Eupercaria</taxon>
        <taxon>Tetraodontiformes</taxon>
        <taxon>Tetradontoidea</taxon>
        <taxon>Tetraodontidae</taxon>
        <taxon>Takifugu</taxon>
    </lineage>
</organism>
<accession>A0A5C6PPU7</accession>
<dbReference type="EMBL" id="RHFK02000001">
    <property type="protein sequence ID" value="TWW81684.1"/>
    <property type="molecule type" value="Genomic_DNA"/>
</dbReference>
<feature type="region of interest" description="Disordered" evidence="1">
    <location>
        <begin position="182"/>
        <end position="206"/>
    </location>
</feature>
<evidence type="ECO:0000313" key="3">
    <source>
        <dbReference type="Proteomes" id="UP000324091"/>
    </source>
</evidence>
<dbReference type="Gene3D" id="3.30.250.20">
    <property type="entry name" value="L1 transposable element, C-terminal domain"/>
    <property type="match status" value="1"/>
</dbReference>
<sequence length="206" mass="23753">MSARRIYSDGACTRGATRTLIFSVLRYSSRLAILRAAKKDPLSINGRKIRFSPDYSNFTVRRRQSFQRAMDTARAKGLDFFLLYPATLKIKDGAQFKAFTSPKEAEGRLFGRRCDPRTQWLRGGFSRDVNTVLISLLLKKDKDPTDCSSYRPLSLLNSDLKIFAKLLARRLERYMPLLVNPDQRERRRGRRGTGKNRRGEERRGEG</sequence>
<evidence type="ECO:0000313" key="2">
    <source>
        <dbReference type="EMBL" id="TWW81684.1"/>
    </source>
</evidence>
<dbReference type="InterPro" id="IPR042566">
    <property type="entry name" value="L1_C"/>
</dbReference>
<reference evidence="2 3" key="1">
    <citation type="submission" date="2019-04" db="EMBL/GenBank/DDBJ databases">
        <title>Chromosome genome assembly for Takifugu flavidus.</title>
        <authorList>
            <person name="Xiao S."/>
        </authorList>
    </citation>
    <scope>NUCLEOTIDE SEQUENCE [LARGE SCALE GENOMIC DNA]</scope>
    <source>
        <strain evidence="2">HTHZ2018</strain>
        <tissue evidence="2">Muscle</tissue>
    </source>
</reference>
<feature type="compositionally biased region" description="Basic and acidic residues" evidence="1">
    <location>
        <begin position="197"/>
        <end position="206"/>
    </location>
</feature>
<proteinExistence type="predicted"/>
<gene>
    <name evidence="2" type="ORF">D4764_01G0014990</name>
</gene>
<feature type="compositionally biased region" description="Basic residues" evidence="1">
    <location>
        <begin position="186"/>
        <end position="196"/>
    </location>
</feature>
<dbReference type="Proteomes" id="UP000324091">
    <property type="component" value="Chromosome 1"/>
</dbReference>
<keyword evidence="3" id="KW-1185">Reference proteome</keyword>
<dbReference type="PANTHER" id="PTHR19446">
    <property type="entry name" value="REVERSE TRANSCRIPTASES"/>
    <property type="match status" value="1"/>
</dbReference>
<protein>
    <submittedName>
        <fullName evidence="2">Uncharacterized protein</fullName>
    </submittedName>
</protein>